<proteinExistence type="predicted"/>
<accession>A0AAN6WLB9</accession>
<evidence type="ECO:0000313" key="2">
    <source>
        <dbReference type="EMBL" id="KAK4183470.1"/>
    </source>
</evidence>
<gene>
    <name evidence="2" type="ORF">QBC35DRAFT_98188</name>
</gene>
<keyword evidence="1" id="KW-0732">Signal</keyword>
<reference evidence="2" key="2">
    <citation type="submission" date="2023-05" db="EMBL/GenBank/DDBJ databases">
        <authorList>
            <consortium name="Lawrence Berkeley National Laboratory"/>
            <person name="Steindorff A."/>
            <person name="Hensen N."/>
            <person name="Bonometti L."/>
            <person name="Westerberg I."/>
            <person name="Brannstrom I.O."/>
            <person name="Guillou S."/>
            <person name="Cros-Aarteil S."/>
            <person name="Calhoun S."/>
            <person name="Haridas S."/>
            <person name="Kuo A."/>
            <person name="Mondo S."/>
            <person name="Pangilinan J."/>
            <person name="Riley R."/>
            <person name="Labutti K."/>
            <person name="Andreopoulos B."/>
            <person name="Lipzen A."/>
            <person name="Chen C."/>
            <person name="Yanf M."/>
            <person name="Daum C."/>
            <person name="Ng V."/>
            <person name="Clum A."/>
            <person name="Ohm R."/>
            <person name="Martin F."/>
            <person name="Silar P."/>
            <person name="Natvig D."/>
            <person name="Lalanne C."/>
            <person name="Gautier V."/>
            <person name="Ament-Velasquez S.L."/>
            <person name="Kruys A."/>
            <person name="Hutchinson M.I."/>
            <person name="Powell A.J."/>
            <person name="Barry K."/>
            <person name="Miller A.N."/>
            <person name="Grigoriev I.V."/>
            <person name="Debuchy R."/>
            <person name="Gladieux P."/>
            <person name="Thoren M.H."/>
            <person name="Johannesson H."/>
        </authorList>
    </citation>
    <scope>NUCLEOTIDE SEQUENCE</scope>
    <source>
        <strain evidence="2">PSN309</strain>
    </source>
</reference>
<reference evidence="2" key="1">
    <citation type="journal article" date="2023" name="Mol. Phylogenet. Evol.">
        <title>Genome-scale phylogeny and comparative genomics of the fungal order Sordariales.</title>
        <authorList>
            <person name="Hensen N."/>
            <person name="Bonometti L."/>
            <person name="Westerberg I."/>
            <person name="Brannstrom I.O."/>
            <person name="Guillou S."/>
            <person name="Cros-Aarteil S."/>
            <person name="Calhoun S."/>
            <person name="Haridas S."/>
            <person name="Kuo A."/>
            <person name="Mondo S."/>
            <person name="Pangilinan J."/>
            <person name="Riley R."/>
            <person name="LaButti K."/>
            <person name="Andreopoulos B."/>
            <person name="Lipzen A."/>
            <person name="Chen C."/>
            <person name="Yan M."/>
            <person name="Daum C."/>
            <person name="Ng V."/>
            <person name="Clum A."/>
            <person name="Steindorff A."/>
            <person name="Ohm R.A."/>
            <person name="Martin F."/>
            <person name="Silar P."/>
            <person name="Natvig D.O."/>
            <person name="Lalanne C."/>
            <person name="Gautier V."/>
            <person name="Ament-Velasquez S.L."/>
            <person name="Kruys A."/>
            <person name="Hutchinson M.I."/>
            <person name="Powell A.J."/>
            <person name="Barry K."/>
            <person name="Miller A.N."/>
            <person name="Grigoriev I.V."/>
            <person name="Debuchy R."/>
            <person name="Gladieux P."/>
            <person name="Hiltunen Thoren M."/>
            <person name="Johannesson H."/>
        </authorList>
    </citation>
    <scope>NUCLEOTIDE SEQUENCE</scope>
    <source>
        <strain evidence="2">PSN309</strain>
    </source>
</reference>
<organism evidence="2 3">
    <name type="scientific">Podospora australis</name>
    <dbReference type="NCBI Taxonomy" id="1536484"/>
    <lineage>
        <taxon>Eukaryota</taxon>
        <taxon>Fungi</taxon>
        <taxon>Dikarya</taxon>
        <taxon>Ascomycota</taxon>
        <taxon>Pezizomycotina</taxon>
        <taxon>Sordariomycetes</taxon>
        <taxon>Sordariomycetidae</taxon>
        <taxon>Sordariales</taxon>
        <taxon>Podosporaceae</taxon>
        <taxon>Podospora</taxon>
    </lineage>
</organism>
<feature type="chain" id="PRO_5042936929" evidence="1">
    <location>
        <begin position="21"/>
        <end position="187"/>
    </location>
</feature>
<evidence type="ECO:0000256" key="1">
    <source>
        <dbReference type="SAM" id="SignalP"/>
    </source>
</evidence>
<sequence>MKFTGPIFLLSAMLSSTVLAQTIQLPQLPDGTYLISIGEDGKQTYTEITASVNATNNAPTPGISSSARLGKRFNWPSNTYPWCPGGDWFLQDDFYNHGWDAFYASCADGGDHKFPAGTTLANYQGTSVSYMCSYTANPCRPDEWVDAVNWAASNCHGRSNGWMEPAYLHVPAWNKRYGYAKVGSSIC</sequence>
<name>A0AAN6WLB9_9PEZI</name>
<dbReference type="Proteomes" id="UP001302126">
    <property type="component" value="Unassembled WGS sequence"/>
</dbReference>
<keyword evidence="3" id="KW-1185">Reference proteome</keyword>
<protein>
    <submittedName>
        <fullName evidence="2">Uncharacterized protein</fullName>
    </submittedName>
</protein>
<dbReference type="EMBL" id="MU864546">
    <property type="protein sequence ID" value="KAK4183470.1"/>
    <property type="molecule type" value="Genomic_DNA"/>
</dbReference>
<feature type="signal peptide" evidence="1">
    <location>
        <begin position="1"/>
        <end position="20"/>
    </location>
</feature>
<dbReference type="AlphaFoldDB" id="A0AAN6WLB9"/>
<comment type="caution">
    <text evidence="2">The sequence shown here is derived from an EMBL/GenBank/DDBJ whole genome shotgun (WGS) entry which is preliminary data.</text>
</comment>
<evidence type="ECO:0000313" key="3">
    <source>
        <dbReference type="Proteomes" id="UP001302126"/>
    </source>
</evidence>